<keyword evidence="1" id="KW-0732">Signal</keyword>
<proteinExistence type="predicted"/>
<feature type="signal peptide" evidence="1">
    <location>
        <begin position="1"/>
        <end position="24"/>
    </location>
</feature>
<evidence type="ECO:0000313" key="2">
    <source>
        <dbReference type="EMBL" id="SMB92232.1"/>
    </source>
</evidence>
<sequence>MNRRSHPYCSAALLVTLLVSPAAAQTAPAQPTPTQTAPVDLAKFATGKYVILEPQVQGNVTILNEQERGEVLGAMKRDSAGALKRRYPGATIVTDSAQAAQPDVIRVTPMIVAPPNLLPWSKLSAGLSFDLAGGQRVVLSDQYSIMAVWAHRFDAANFVYDGLLKKLP</sequence>
<dbReference type="AlphaFoldDB" id="A0A1W1VFV2"/>
<name>A0A1W1VFV2_9DEIO</name>
<dbReference type="STRING" id="695939.SAMN00790413_01490"/>
<evidence type="ECO:0008006" key="4">
    <source>
        <dbReference type="Google" id="ProtNLM"/>
    </source>
</evidence>
<reference evidence="2 3" key="1">
    <citation type="submission" date="2017-04" db="EMBL/GenBank/DDBJ databases">
        <authorList>
            <person name="Afonso C.L."/>
            <person name="Miller P.J."/>
            <person name="Scott M.A."/>
            <person name="Spackman E."/>
            <person name="Goraichik I."/>
            <person name="Dimitrov K.M."/>
            <person name="Suarez D.L."/>
            <person name="Swayne D.E."/>
        </authorList>
    </citation>
    <scope>NUCLEOTIDE SEQUENCE [LARGE SCALE GENOMIC DNA]</scope>
    <source>
        <strain evidence="2 3">KR-140</strain>
    </source>
</reference>
<keyword evidence="3" id="KW-1185">Reference proteome</keyword>
<feature type="chain" id="PRO_5012415926" description="DUF302 domain-containing protein" evidence="1">
    <location>
        <begin position="25"/>
        <end position="168"/>
    </location>
</feature>
<dbReference type="Proteomes" id="UP000192582">
    <property type="component" value="Unassembled WGS sequence"/>
</dbReference>
<dbReference type="RefSeq" id="WP_084048940.1">
    <property type="nucleotide sequence ID" value="NZ_FWWU01000009.1"/>
</dbReference>
<accession>A0A1W1VFV2</accession>
<dbReference type="OrthoDB" id="69443at2"/>
<evidence type="ECO:0000256" key="1">
    <source>
        <dbReference type="SAM" id="SignalP"/>
    </source>
</evidence>
<evidence type="ECO:0000313" key="3">
    <source>
        <dbReference type="Proteomes" id="UP000192582"/>
    </source>
</evidence>
<organism evidence="2 3">
    <name type="scientific">Deinococcus hopiensis KR-140</name>
    <dbReference type="NCBI Taxonomy" id="695939"/>
    <lineage>
        <taxon>Bacteria</taxon>
        <taxon>Thermotogati</taxon>
        <taxon>Deinococcota</taxon>
        <taxon>Deinococci</taxon>
        <taxon>Deinococcales</taxon>
        <taxon>Deinococcaceae</taxon>
        <taxon>Deinococcus</taxon>
    </lineage>
</organism>
<dbReference type="EMBL" id="FWWU01000009">
    <property type="protein sequence ID" value="SMB92232.1"/>
    <property type="molecule type" value="Genomic_DNA"/>
</dbReference>
<protein>
    <recommendedName>
        <fullName evidence="4">DUF302 domain-containing protein</fullName>
    </recommendedName>
</protein>
<gene>
    <name evidence="2" type="ORF">SAMN00790413_01490</name>
</gene>